<keyword evidence="11" id="KW-1185">Reference proteome</keyword>
<dbReference type="GO" id="GO:0005737">
    <property type="term" value="C:cytoplasm"/>
    <property type="evidence" value="ECO:0007669"/>
    <property type="project" value="TreeGrafter"/>
</dbReference>
<evidence type="ECO:0000256" key="6">
    <source>
        <dbReference type="ARBA" id="ARBA00022833"/>
    </source>
</evidence>
<evidence type="ECO:0000256" key="3">
    <source>
        <dbReference type="ARBA" id="ARBA00022691"/>
    </source>
</evidence>
<dbReference type="Pfam" id="PF00856">
    <property type="entry name" value="SET"/>
    <property type="match status" value="1"/>
</dbReference>
<evidence type="ECO:0000256" key="5">
    <source>
        <dbReference type="ARBA" id="ARBA00022771"/>
    </source>
</evidence>
<dbReference type="InterPro" id="IPR052097">
    <property type="entry name" value="SET-MYND_domain_protein"/>
</dbReference>
<comment type="caution">
    <text evidence="10">The sequence shown here is derived from an EMBL/GenBank/DDBJ whole genome shotgun (WGS) entry which is preliminary data.</text>
</comment>
<dbReference type="GO" id="GO:0008757">
    <property type="term" value="F:S-adenosylmethionine-dependent methyltransferase activity"/>
    <property type="evidence" value="ECO:0007669"/>
    <property type="project" value="UniProtKB-ARBA"/>
</dbReference>
<sequence>MNEFNEINELFTNEWLQFIEFTSMLIQHILAKLSEEDQVKMRQLFESSKLGKEQIDFMLSNAIIDEEVQAYFEICMNTSKAHGAKKDLKQAFKQLTIAKEHDLNLNLNEAIVHYNKGILLLDLNSKELLSKILTERAKILEQLREYEECLIDIEDAIKFSCKTYPDLDQFKKDITEKLIGYNLKLREEFGPQRNRLNICALTENKQLPSASSLVKMNYSPDKGRFIQAQADIPKGTIVFAEEAYVKWLKPSQYEKFCYFCIKKITLRFFPCRNCTNVRFCCSNCEEEAWNKYHSNECNYLGVLKYFSYGHIAAQCLLIAGIENVIEIEKQTHAELSKWPKKEFKQDYHTFASLCAFDGDWPYPYNFTMCFAVLLVLRLLEKMNLITKQSEDYSTIGYIMIKLISKINLNCYSILNSKFRHLEALNVVSHKETNDGIGTAIYLSASLPSHSCDPNCMKIRNGSMLILTSTRKVKTGEEITITYRPHFKNRSFKDRQHYLYENYSFKCKCNACENVWENIGYSFKCPNCEGPLILNSDKTNYCVECSAANVISYDDVIKQYEESERLIRESKKLFAQNKIDESKELLLKANQILCSFYSHNDQIAIDYLLARCCELQKNYREALKYAKQVIKKQENIFGKSSLEVANTLLLCSLLCDRYKKTFGGIFQRQKRQEAKLFREKALNIFKCFSKSEIRVVSADFSHYLPYVIHILRKYGDEYSLNYCKV</sequence>
<dbReference type="Proteomes" id="UP000285301">
    <property type="component" value="Unassembled WGS sequence"/>
</dbReference>
<reference evidence="10 11" key="1">
    <citation type="journal article" date="2018" name="Gigascience">
        <title>Genomes of trombidid mites reveal novel predicted allergens and laterally-transferred genes associated with secondary metabolism.</title>
        <authorList>
            <person name="Dong X."/>
            <person name="Chaisiri K."/>
            <person name="Xia D."/>
            <person name="Armstrong S.D."/>
            <person name="Fang Y."/>
            <person name="Donnelly M.J."/>
            <person name="Kadowaki T."/>
            <person name="McGarry J.W."/>
            <person name="Darby A.C."/>
            <person name="Makepeace B.L."/>
        </authorList>
    </citation>
    <scope>NUCLEOTIDE SEQUENCE [LARGE SCALE GENOMIC DNA]</scope>
    <source>
        <strain evidence="10">UoL-WK</strain>
    </source>
</reference>
<keyword evidence="5 7" id="KW-0863">Zinc-finger</keyword>
<dbReference type="GO" id="GO:0042826">
    <property type="term" value="F:histone deacetylase binding"/>
    <property type="evidence" value="ECO:0007669"/>
    <property type="project" value="TreeGrafter"/>
</dbReference>
<dbReference type="InterPro" id="IPR011990">
    <property type="entry name" value="TPR-like_helical_dom_sf"/>
</dbReference>
<evidence type="ECO:0000313" key="10">
    <source>
        <dbReference type="EMBL" id="RWS07103.1"/>
    </source>
</evidence>
<dbReference type="InterPro" id="IPR046341">
    <property type="entry name" value="SET_dom_sf"/>
</dbReference>
<dbReference type="STRING" id="1965070.A0A443QVS1"/>
<evidence type="ECO:0000256" key="4">
    <source>
        <dbReference type="ARBA" id="ARBA00022723"/>
    </source>
</evidence>
<dbReference type="PANTHER" id="PTHR46165:SF2">
    <property type="entry name" value="SET AND MYND DOMAIN-CONTAINING PROTEIN 4"/>
    <property type="match status" value="1"/>
</dbReference>
<dbReference type="PROSITE" id="PS50280">
    <property type="entry name" value="SET"/>
    <property type="match status" value="1"/>
</dbReference>
<keyword evidence="6" id="KW-0862">Zinc</keyword>
<dbReference type="OrthoDB" id="6510219at2759"/>
<evidence type="ECO:0000259" key="8">
    <source>
        <dbReference type="PROSITE" id="PS50280"/>
    </source>
</evidence>
<feature type="domain" description="MYND-type" evidence="9">
    <location>
        <begin position="257"/>
        <end position="297"/>
    </location>
</feature>
<dbReference type="GO" id="GO:0008170">
    <property type="term" value="F:N-methyltransferase activity"/>
    <property type="evidence" value="ECO:0007669"/>
    <property type="project" value="UniProtKB-ARBA"/>
</dbReference>
<dbReference type="GO" id="GO:0008270">
    <property type="term" value="F:zinc ion binding"/>
    <property type="evidence" value="ECO:0007669"/>
    <property type="project" value="UniProtKB-KW"/>
</dbReference>
<protein>
    <submittedName>
        <fullName evidence="10">SET and MYND domain-containing protein 4-like protein</fullName>
    </submittedName>
</protein>
<feature type="domain" description="SET" evidence="8">
    <location>
        <begin position="212"/>
        <end position="483"/>
    </location>
</feature>
<keyword evidence="3" id="KW-0949">S-adenosyl-L-methionine</keyword>
<dbReference type="Gene3D" id="2.170.270.10">
    <property type="entry name" value="SET domain"/>
    <property type="match status" value="1"/>
</dbReference>
<evidence type="ECO:0000256" key="2">
    <source>
        <dbReference type="ARBA" id="ARBA00022679"/>
    </source>
</evidence>
<dbReference type="SUPFAM" id="SSF48452">
    <property type="entry name" value="TPR-like"/>
    <property type="match status" value="1"/>
</dbReference>
<dbReference type="Gene3D" id="6.10.140.2220">
    <property type="match status" value="1"/>
</dbReference>
<evidence type="ECO:0000256" key="1">
    <source>
        <dbReference type="ARBA" id="ARBA00022603"/>
    </source>
</evidence>
<dbReference type="Gene3D" id="1.25.40.10">
    <property type="entry name" value="Tetratricopeptide repeat domain"/>
    <property type="match status" value="1"/>
</dbReference>
<dbReference type="GO" id="GO:0005634">
    <property type="term" value="C:nucleus"/>
    <property type="evidence" value="ECO:0007669"/>
    <property type="project" value="TreeGrafter"/>
</dbReference>
<dbReference type="GO" id="GO:0008276">
    <property type="term" value="F:protein methyltransferase activity"/>
    <property type="evidence" value="ECO:0007669"/>
    <property type="project" value="UniProtKB-ARBA"/>
</dbReference>
<keyword evidence="4" id="KW-0479">Metal-binding</keyword>
<accession>A0A443QVS1</accession>
<dbReference type="SUPFAM" id="SSF144232">
    <property type="entry name" value="HIT/MYND zinc finger-like"/>
    <property type="match status" value="1"/>
</dbReference>
<dbReference type="GO" id="GO:0032259">
    <property type="term" value="P:methylation"/>
    <property type="evidence" value="ECO:0007669"/>
    <property type="project" value="UniProtKB-KW"/>
</dbReference>
<keyword evidence="1" id="KW-0489">Methyltransferase</keyword>
<evidence type="ECO:0000259" key="9">
    <source>
        <dbReference type="PROSITE" id="PS50865"/>
    </source>
</evidence>
<dbReference type="AlphaFoldDB" id="A0A443QVS1"/>
<gene>
    <name evidence="10" type="ORF">B4U79_16159</name>
</gene>
<dbReference type="PANTHER" id="PTHR46165">
    <property type="entry name" value="SET AND MYND DOMAIN-CONTAINING PROTEIN 4"/>
    <property type="match status" value="1"/>
</dbReference>
<dbReference type="SUPFAM" id="SSF82199">
    <property type="entry name" value="SET domain"/>
    <property type="match status" value="1"/>
</dbReference>
<evidence type="ECO:0000256" key="7">
    <source>
        <dbReference type="PROSITE-ProRule" id="PRU00134"/>
    </source>
</evidence>
<dbReference type="PROSITE" id="PS01360">
    <property type="entry name" value="ZF_MYND_1"/>
    <property type="match status" value="1"/>
</dbReference>
<organism evidence="10 11">
    <name type="scientific">Dinothrombium tinctorium</name>
    <dbReference type="NCBI Taxonomy" id="1965070"/>
    <lineage>
        <taxon>Eukaryota</taxon>
        <taxon>Metazoa</taxon>
        <taxon>Ecdysozoa</taxon>
        <taxon>Arthropoda</taxon>
        <taxon>Chelicerata</taxon>
        <taxon>Arachnida</taxon>
        <taxon>Acari</taxon>
        <taxon>Acariformes</taxon>
        <taxon>Trombidiformes</taxon>
        <taxon>Prostigmata</taxon>
        <taxon>Anystina</taxon>
        <taxon>Parasitengona</taxon>
        <taxon>Trombidioidea</taxon>
        <taxon>Trombidiidae</taxon>
        <taxon>Dinothrombium</taxon>
    </lineage>
</organism>
<proteinExistence type="predicted"/>
<dbReference type="EMBL" id="NCKU01003667">
    <property type="protein sequence ID" value="RWS07103.1"/>
    <property type="molecule type" value="Genomic_DNA"/>
</dbReference>
<keyword evidence="2" id="KW-0808">Transferase</keyword>
<dbReference type="Gene3D" id="1.10.220.160">
    <property type="match status" value="1"/>
</dbReference>
<dbReference type="Pfam" id="PF01753">
    <property type="entry name" value="zf-MYND"/>
    <property type="match status" value="1"/>
</dbReference>
<name>A0A443QVS1_9ACAR</name>
<dbReference type="InterPro" id="IPR019734">
    <property type="entry name" value="TPR_rpt"/>
</dbReference>
<dbReference type="PROSITE" id="PS50865">
    <property type="entry name" value="ZF_MYND_2"/>
    <property type="match status" value="1"/>
</dbReference>
<dbReference type="InterPro" id="IPR002893">
    <property type="entry name" value="Znf_MYND"/>
</dbReference>
<dbReference type="InterPro" id="IPR001214">
    <property type="entry name" value="SET_dom"/>
</dbReference>
<dbReference type="SMART" id="SM00028">
    <property type="entry name" value="TPR"/>
    <property type="match status" value="3"/>
</dbReference>
<evidence type="ECO:0000313" key="11">
    <source>
        <dbReference type="Proteomes" id="UP000285301"/>
    </source>
</evidence>